<dbReference type="Proteomes" id="UP000189704">
    <property type="component" value="Unplaced"/>
</dbReference>
<dbReference type="Gene3D" id="3.15.10.10">
    <property type="entry name" value="Bactericidal permeability-increasing protein, domain 1"/>
    <property type="match status" value="1"/>
</dbReference>
<keyword evidence="3" id="KW-1185">Reference proteome</keyword>
<dbReference type="InterPro" id="IPR032946">
    <property type="entry name" value="Bpifa3"/>
</dbReference>
<sequence length="238" mass="26836">MCPLWRLLVLLELLVSPSALYNQPWSRLVQAHMDTKSTLARIIAQGLIKHNVEDRIQSIPLLDHLNASAQVAPGLVGWLISGRKLQQQPDGSINITSIQLDDGGIRMSFLKEWFSTSLSLGLDVELKPPFHDVIRMHARMSLVVEFWLEKDEFGRRDLVIGKCHMEPSSIHVAVLTENIQPKMKPFLHNLRENLEKATPRLVESQVCPLTREILRQLDVKLLKSLVGECLVHQIGGGA</sequence>
<organism evidence="3 4">
    <name type="scientific">Carlito syrichta</name>
    <name type="common">Philippine tarsier</name>
    <name type="synonym">Tarsius syrichta</name>
    <dbReference type="NCBI Taxonomy" id="1868482"/>
    <lineage>
        <taxon>Eukaryota</taxon>
        <taxon>Metazoa</taxon>
        <taxon>Chordata</taxon>
        <taxon>Craniata</taxon>
        <taxon>Vertebrata</taxon>
        <taxon>Euteleostomi</taxon>
        <taxon>Mammalia</taxon>
        <taxon>Eutheria</taxon>
        <taxon>Euarchontoglires</taxon>
        <taxon>Primates</taxon>
        <taxon>Haplorrhini</taxon>
        <taxon>Tarsiiformes</taxon>
        <taxon>Tarsiidae</taxon>
        <taxon>Carlito</taxon>
    </lineage>
</organism>
<feature type="domain" description="Lipid-binding serum glycoprotein N-terminal" evidence="2">
    <location>
        <begin position="49"/>
        <end position="217"/>
    </location>
</feature>
<dbReference type="GeneID" id="103258657"/>
<name>A0A3Q0DVI2_CARSF</name>
<dbReference type="InterPro" id="IPR017942">
    <property type="entry name" value="Lipid-bd_serum_glycop_N"/>
</dbReference>
<dbReference type="PANTHER" id="PTHR47736">
    <property type="entry name" value="BPI FOLD-CONTAINING FAMILY A MEMBER 3"/>
    <property type="match status" value="1"/>
</dbReference>
<accession>A0A3Q0DVI2</accession>
<reference evidence="4" key="1">
    <citation type="submission" date="2025-08" db="UniProtKB">
        <authorList>
            <consortium name="RefSeq"/>
        </authorList>
    </citation>
    <scope>IDENTIFICATION</scope>
</reference>
<dbReference type="CTD" id="128861"/>
<dbReference type="RefSeq" id="XP_021567166.1">
    <property type="nucleotide sequence ID" value="XM_021711491.1"/>
</dbReference>
<dbReference type="Pfam" id="PF01273">
    <property type="entry name" value="LBP_BPI_CETP"/>
    <property type="match status" value="1"/>
</dbReference>
<dbReference type="SUPFAM" id="SSF55394">
    <property type="entry name" value="Bactericidal permeability-increasing protein, BPI"/>
    <property type="match status" value="1"/>
</dbReference>
<feature type="signal peptide" evidence="1">
    <location>
        <begin position="1"/>
        <end position="19"/>
    </location>
</feature>
<keyword evidence="1" id="KW-0732">Signal</keyword>
<dbReference type="AlphaFoldDB" id="A0A3Q0DVI2"/>
<evidence type="ECO:0000256" key="1">
    <source>
        <dbReference type="SAM" id="SignalP"/>
    </source>
</evidence>
<dbReference type="OrthoDB" id="9534465at2759"/>
<dbReference type="KEGG" id="csyr:103258657"/>
<dbReference type="GO" id="GO:0008289">
    <property type="term" value="F:lipid binding"/>
    <property type="evidence" value="ECO:0007669"/>
    <property type="project" value="InterPro"/>
</dbReference>
<gene>
    <name evidence="4" type="primary">BPIFA3</name>
</gene>
<proteinExistence type="predicted"/>
<dbReference type="InterPro" id="IPR017943">
    <property type="entry name" value="Bactericidal_perm-incr_a/b_dom"/>
</dbReference>
<evidence type="ECO:0000313" key="3">
    <source>
        <dbReference type="Proteomes" id="UP000189704"/>
    </source>
</evidence>
<protein>
    <submittedName>
        <fullName evidence="4">BPI fold-containing family A member 3</fullName>
    </submittedName>
</protein>
<evidence type="ECO:0000259" key="2">
    <source>
        <dbReference type="Pfam" id="PF01273"/>
    </source>
</evidence>
<evidence type="ECO:0000313" key="4">
    <source>
        <dbReference type="RefSeq" id="XP_021567166.1"/>
    </source>
</evidence>
<feature type="chain" id="PRO_5018255185" evidence="1">
    <location>
        <begin position="20"/>
        <end position="238"/>
    </location>
</feature>
<dbReference type="PANTHER" id="PTHR47736:SF1">
    <property type="entry name" value="BPI FOLD-CONTAINING FAMILY A MEMBER 3"/>
    <property type="match status" value="1"/>
</dbReference>
<dbReference type="STRING" id="1868482.ENSTSYP00000032776"/>